<dbReference type="KEGG" id="aad:TC41_0810"/>
<dbReference type="NCBIfam" id="TIGR02118">
    <property type="entry name" value="EthD family reductase"/>
    <property type="match status" value="1"/>
</dbReference>
<dbReference type="EMBL" id="CP002902">
    <property type="protein sequence ID" value="AEJ42767.1"/>
    <property type="molecule type" value="Genomic_DNA"/>
</dbReference>
<dbReference type="HOGENOM" id="CLU_115019_4_1_9"/>
<dbReference type="InterPro" id="IPR009799">
    <property type="entry name" value="EthD_dom"/>
</dbReference>
<proteinExistence type="predicted"/>
<protein>
    <submittedName>
        <fullName evidence="2">Ethyl tert-butyl ether degradation EthD</fullName>
    </submittedName>
</protein>
<dbReference type="AlphaFoldDB" id="F8IEY4"/>
<dbReference type="SUPFAM" id="SSF54909">
    <property type="entry name" value="Dimeric alpha+beta barrel"/>
    <property type="match status" value="1"/>
</dbReference>
<dbReference type="Pfam" id="PF07110">
    <property type="entry name" value="EthD"/>
    <property type="match status" value="1"/>
</dbReference>
<reference evidence="3" key="2">
    <citation type="submission" date="2011-06" db="EMBL/GenBank/DDBJ databases">
        <title>The complete genome sequence of Alicyclobacillus acidocaldarius sp. Tc-4-1.</title>
        <authorList>
            <person name="Chen Y."/>
            <person name="He Y."/>
            <person name="Dong Z."/>
            <person name="Hu S."/>
        </authorList>
    </citation>
    <scope>NUCLEOTIDE SEQUENCE [LARGE SCALE GENOMIC DNA]</scope>
    <source>
        <strain evidence="3">Tc-4-1</strain>
    </source>
</reference>
<feature type="domain" description="EthD" evidence="1">
    <location>
        <begin position="28"/>
        <end position="106"/>
    </location>
</feature>
<dbReference type="STRING" id="1048834.TC41_0810"/>
<dbReference type="eggNOG" id="COG3224">
    <property type="taxonomic scope" value="Bacteria"/>
</dbReference>
<gene>
    <name evidence="2" type="ordered locus">TC41_0810</name>
</gene>
<accession>F8IEY4</accession>
<evidence type="ECO:0000259" key="1">
    <source>
        <dbReference type="Pfam" id="PF07110"/>
    </source>
</evidence>
<name>F8IEY4_ALIAT</name>
<dbReference type="PANTHER" id="PTHR40260:SF2">
    <property type="entry name" value="BLR8190 PROTEIN"/>
    <property type="match status" value="1"/>
</dbReference>
<evidence type="ECO:0000313" key="2">
    <source>
        <dbReference type="EMBL" id="AEJ42767.1"/>
    </source>
</evidence>
<dbReference type="PATRIC" id="fig|1048834.4.peg.767"/>
<sequence>MRNARASISYARKEELRGMIKLIALYKKPADVEAFEAHYREVHLPLVEKVPGLVRAEVTRIKSDAMGGEAPYYLMAEMYFENEETFRQAMKSPENKAAAKDVMSFAGDIVTMMVGQVDEG</sequence>
<dbReference type="GO" id="GO:0016491">
    <property type="term" value="F:oxidoreductase activity"/>
    <property type="evidence" value="ECO:0007669"/>
    <property type="project" value="InterPro"/>
</dbReference>
<dbReference type="Proteomes" id="UP000000292">
    <property type="component" value="Chromosome"/>
</dbReference>
<organism evidence="2 3">
    <name type="scientific">Alicyclobacillus acidocaldarius (strain Tc-4-1)</name>
    <name type="common">Bacillus acidocaldarius</name>
    <dbReference type="NCBI Taxonomy" id="1048834"/>
    <lineage>
        <taxon>Bacteria</taxon>
        <taxon>Bacillati</taxon>
        <taxon>Bacillota</taxon>
        <taxon>Bacilli</taxon>
        <taxon>Bacillales</taxon>
        <taxon>Alicyclobacillaceae</taxon>
        <taxon>Alicyclobacillus</taxon>
    </lineage>
</organism>
<dbReference type="Gene3D" id="3.30.70.100">
    <property type="match status" value="1"/>
</dbReference>
<dbReference type="PANTHER" id="PTHR40260">
    <property type="entry name" value="BLR8190 PROTEIN"/>
    <property type="match status" value="1"/>
</dbReference>
<evidence type="ECO:0000313" key="3">
    <source>
        <dbReference type="Proteomes" id="UP000000292"/>
    </source>
</evidence>
<dbReference type="InterPro" id="IPR011008">
    <property type="entry name" value="Dimeric_a/b-barrel"/>
</dbReference>
<reference evidence="2 3" key="1">
    <citation type="journal article" date="2011" name="J. Bacteriol.">
        <title>Complete Genome Sequence of Alicyclobacillus acidocaldarius Strain Tc-4-1.</title>
        <authorList>
            <person name="Chen Y."/>
            <person name="He Y."/>
            <person name="Zhang B."/>
            <person name="Yang J."/>
            <person name="Li W."/>
            <person name="Dong Z."/>
            <person name="Hu S."/>
        </authorList>
    </citation>
    <scope>NUCLEOTIDE SEQUENCE [LARGE SCALE GENOMIC DNA]</scope>
    <source>
        <strain evidence="2 3">Tc-4-1</strain>
    </source>
</reference>